<dbReference type="Proteomes" id="UP000580568">
    <property type="component" value="Unassembled WGS sequence"/>
</dbReference>
<comment type="catalytic activity">
    <reaction evidence="1">
        <text>a 1,2-diacyl-sn-glycero-3-phosphocholine + H2O = a 1,2-diacyl-sn-glycero-3-phosphate + choline + H(+)</text>
        <dbReference type="Rhea" id="RHEA:14445"/>
        <dbReference type="ChEBI" id="CHEBI:15354"/>
        <dbReference type="ChEBI" id="CHEBI:15377"/>
        <dbReference type="ChEBI" id="CHEBI:15378"/>
        <dbReference type="ChEBI" id="CHEBI:57643"/>
        <dbReference type="ChEBI" id="CHEBI:58608"/>
        <dbReference type="EC" id="3.1.4.4"/>
    </reaction>
</comment>
<evidence type="ECO:0000259" key="7">
    <source>
        <dbReference type="PROSITE" id="PS50035"/>
    </source>
</evidence>
<evidence type="ECO:0000313" key="8">
    <source>
        <dbReference type="EMBL" id="GFP76391.1"/>
    </source>
</evidence>
<name>A0A6V8SHX9_9CLOT</name>
<evidence type="ECO:0000256" key="2">
    <source>
        <dbReference type="ARBA" id="ARBA00008664"/>
    </source>
</evidence>
<comment type="similarity">
    <text evidence="2">Belongs to the phospholipase D family.</text>
</comment>
<evidence type="ECO:0000256" key="6">
    <source>
        <dbReference type="ARBA" id="ARBA00023098"/>
    </source>
</evidence>
<dbReference type="PROSITE" id="PS50035">
    <property type="entry name" value="PLD"/>
    <property type="match status" value="1"/>
</dbReference>
<comment type="caution">
    <text evidence="8">The sequence shown here is derived from an EMBL/GenBank/DDBJ whole genome shotgun (WGS) entry which is preliminary data.</text>
</comment>
<dbReference type="AlphaFoldDB" id="A0A6V8SHX9"/>
<keyword evidence="6" id="KW-0443">Lipid metabolism</keyword>
<evidence type="ECO:0000256" key="4">
    <source>
        <dbReference type="ARBA" id="ARBA00022801"/>
    </source>
</evidence>
<dbReference type="Pfam" id="PF13091">
    <property type="entry name" value="PLDc_2"/>
    <property type="match status" value="1"/>
</dbReference>
<keyword evidence="5" id="KW-0442">Lipid degradation</keyword>
<evidence type="ECO:0000256" key="3">
    <source>
        <dbReference type="ARBA" id="ARBA00012027"/>
    </source>
</evidence>
<dbReference type="GO" id="GO:0006793">
    <property type="term" value="P:phosphorus metabolic process"/>
    <property type="evidence" value="ECO:0007669"/>
    <property type="project" value="UniProtKB-ARBA"/>
</dbReference>
<dbReference type="Gene3D" id="3.30.870.10">
    <property type="entry name" value="Endonuclease Chain A"/>
    <property type="match status" value="1"/>
</dbReference>
<organism evidence="8 9">
    <name type="scientific">Clostridium fungisolvens</name>
    <dbReference type="NCBI Taxonomy" id="1604897"/>
    <lineage>
        <taxon>Bacteria</taxon>
        <taxon>Bacillati</taxon>
        <taxon>Bacillota</taxon>
        <taxon>Clostridia</taxon>
        <taxon>Eubacteriales</taxon>
        <taxon>Clostridiaceae</taxon>
        <taxon>Clostridium</taxon>
    </lineage>
</organism>
<feature type="domain" description="PLD phosphodiesterase" evidence="7">
    <location>
        <begin position="82"/>
        <end position="109"/>
    </location>
</feature>
<protein>
    <recommendedName>
        <fullName evidence="3">phospholipase D</fullName>
        <ecNumber evidence="3">3.1.4.4</ecNumber>
    </recommendedName>
</protein>
<keyword evidence="9" id="KW-1185">Reference proteome</keyword>
<dbReference type="SUPFAM" id="SSF56024">
    <property type="entry name" value="Phospholipase D/nuclease"/>
    <property type="match status" value="1"/>
</dbReference>
<keyword evidence="4" id="KW-0378">Hydrolase</keyword>
<dbReference type="InterPro" id="IPR025202">
    <property type="entry name" value="PLD-like_dom"/>
</dbReference>
<proteinExistence type="inferred from homology"/>
<evidence type="ECO:0000256" key="1">
    <source>
        <dbReference type="ARBA" id="ARBA00000798"/>
    </source>
</evidence>
<dbReference type="SMART" id="SM00155">
    <property type="entry name" value="PLDc"/>
    <property type="match status" value="1"/>
</dbReference>
<dbReference type="EC" id="3.1.4.4" evidence="3"/>
<evidence type="ECO:0000256" key="5">
    <source>
        <dbReference type="ARBA" id="ARBA00022963"/>
    </source>
</evidence>
<sequence length="294" mass="34366">MTGCYFTNLENIVMGYLKNTKQSIYAAVAWINFNIYGQIFLELLNRGIKIRILINNDGINQRYINIIDDLNSKGAEIRLVSYAGIMHHKFCIIDEQVCLLGSFNWTQSANVRNIEDLNVCDEPQFVYNYLLEFNALWDLCKSDIRLLRNPQICPDCLNPIINILFMEPEGYYQTKIDVLQQCGCEQKIVYTDYYDVSVYNNYEAAIHQFEDDIAAVQQSGDEVTYYQLMAQQDFVISNYLSLVRNNRMGLPIIHAVGVKSWEWFNKHDGEYVYKIIWKERGTSSYIQDKYDISE</sequence>
<gene>
    <name evidence="8" type="ORF">bsdtw1_02493</name>
</gene>
<dbReference type="GO" id="GO:0004630">
    <property type="term" value="F:phospholipase D activity"/>
    <property type="evidence" value="ECO:0007669"/>
    <property type="project" value="UniProtKB-EC"/>
</dbReference>
<dbReference type="PANTHER" id="PTHR43856">
    <property type="entry name" value="CARDIOLIPIN HYDROLASE"/>
    <property type="match status" value="1"/>
</dbReference>
<dbReference type="InterPro" id="IPR001736">
    <property type="entry name" value="PLipase_D/transphosphatidylase"/>
</dbReference>
<accession>A0A6V8SHX9</accession>
<evidence type="ECO:0000313" key="9">
    <source>
        <dbReference type="Proteomes" id="UP000580568"/>
    </source>
</evidence>
<reference evidence="8 9" key="1">
    <citation type="submission" date="2020-07" db="EMBL/GenBank/DDBJ databases">
        <title>A new beta-1,3-glucan-decomposing anaerobic bacterium isolated from anoxic soil subjected to biological soil disinfestation.</title>
        <authorList>
            <person name="Ueki A."/>
            <person name="Tonouchi A."/>
        </authorList>
    </citation>
    <scope>NUCLEOTIDE SEQUENCE [LARGE SCALE GENOMIC DNA]</scope>
    <source>
        <strain evidence="8 9">TW1</strain>
    </source>
</reference>
<dbReference type="GO" id="GO:0016042">
    <property type="term" value="P:lipid catabolic process"/>
    <property type="evidence" value="ECO:0007669"/>
    <property type="project" value="UniProtKB-KW"/>
</dbReference>
<dbReference type="PANTHER" id="PTHR43856:SF1">
    <property type="entry name" value="MITOCHONDRIAL CARDIOLIPIN HYDROLASE"/>
    <property type="match status" value="1"/>
</dbReference>
<dbReference type="InterPro" id="IPR051406">
    <property type="entry name" value="PLD_domain"/>
</dbReference>
<dbReference type="EMBL" id="BLZR01000001">
    <property type="protein sequence ID" value="GFP76391.1"/>
    <property type="molecule type" value="Genomic_DNA"/>
</dbReference>
<dbReference type="GO" id="GO:0016891">
    <property type="term" value="F:RNA endonuclease activity producing 5'-phosphomonoesters, hydrolytic mechanism"/>
    <property type="evidence" value="ECO:0007669"/>
    <property type="project" value="TreeGrafter"/>
</dbReference>
<dbReference type="RefSeq" id="WP_183277822.1">
    <property type="nucleotide sequence ID" value="NZ_BLZR01000001.1"/>
</dbReference>